<evidence type="ECO:0000313" key="11">
    <source>
        <dbReference type="Proteomes" id="UP000000379"/>
    </source>
</evidence>
<dbReference type="EMBL" id="CP002049">
    <property type="protein sequence ID" value="ADI15432.1"/>
    <property type="molecule type" value="Genomic_DNA"/>
</dbReference>
<dbReference type="AlphaFoldDB" id="D7CSL2"/>
<dbReference type="OrthoDB" id="9802447at2"/>
<evidence type="ECO:0000256" key="2">
    <source>
        <dbReference type="ARBA" id="ARBA00009347"/>
    </source>
</evidence>
<dbReference type="PROSITE" id="PS00072">
    <property type="entry name" value="ACYL_COA_DH_1"/>
    <property type="match status" value="1"/>
</dbReference>
<dbReference type="Pfam" id="PF00441">
    <property type="entry name" value="Acyl-CoA_dh_1"/>
    <property type="match status" value="1"/>
</dbReference>
<dbReference type="InterPro" id="IPR006089">
    <property type="entry name" value="Acyl-CoA_DH_CS"/>
</dbReference>
<dbReference type="InterPro" id="IPR037069">
    <property type="entry name" value="AcylCoA_DH/ox_N_sf"/>
</dbReference>
<dbReference type="KEGG" id="tra:Trad_2322"/>
<gene>
    <name evidence="10" type="ordered locus">Trad_2322</name>
</gene>
<dbReference type="PANTHER" id="PTHR43884">
    <property type="entry name" value="ACYL-COA DEHYDROGENASE"/>
    <property type="match status" value="1"/>
</dbReference>
<evidence type="ECO:0000256" key="3">
    <source>
        <dbReference type="ARBA" id="ARBA00022630"/>
    </source>
</evidence>
<evidence type="ECO:0000313" key="10">
    <source>
        <dbReference type="EMBL" id="ADI15432.1"/>
    </source>
</evidence>
<feature type="domain" description="Acyl-CoA dehydrogenase/oxidase N-terminal" evidence="9">
    <location>
        <begin position="7"/>
        <end position="117"/>
    </location>
</feature>
<dbReference type="STRING" id="649638.Trad_2322"/>
<dbReference type="SUPFAM" id="SSF56645">
    <property type="entry name" value="Acyl-CoA dehydrogenase NM domain-like"/>
    <property type="match status" value="1"/>
</dbReference>
<comment type="similarity">
    <text evidence="2 6">Belongs to the acyl-CoA dehydrogenase family.</text>
</comment>
<accession>D7CSL2</accession>
<feature type="domain" description="Acyl-CoA dehydrogenase/oxidase C-terminal" evidence="7">
    <location>
        <begin position="229"/>
        <end position="378"/>
    </location>
</feature>
<evidence type="ECO:0000259" key="7">
    <source>
        <dbReference type="Pfam" id="PF00441"/>
    </source>
</evidence>
<dbReference type="Proteomes" id="UP000000379">
    <property type="component" value="Chromosome"/>
</dbReference>
<evidence type="ECO:0000256" key="6">
    <source>
        <dbReference type="RuleBase" id="RU362125"/>
    </source>
</evidence>
<keyword evidence="3 6" id="KW-0285">Flavoprotein</keyword>
<evidence type="ECO:0000256" key="5">
    <source>
        <dbReference type="ARBA" id="ARBA00023002"/>
    </source>
</evidence>
<dbReference type="Pfam" id="PF02771">
    <property type="entry name" value="Acyl-CoA_dh_N"/>
    <property type="match status" value="1"/>
</dbReference>
<evidence type="ECO:0000259" key="8">
    <source>
        <dbReference type="Pfam" id="PF02770"/>
    </source>
</evidence>
<reference evidence="11" key="1">
    <citation type="submission" date="2010-05" db="EMBL/GenBank/DDBJ databases">
        <title>The complete genome of Truepera radiovictris DSM 17093.</title>
        <authorList>
            <consortium name="US DOE Joint Genome Institute (JGI-PGF)"/>
            <person name="Lucas S."/>
            <person name="Copeland A."/>
            <person name="Lapidus A."/>
            <person name="Glavina del Rio T."/>
            <person name="Dalin E."/>
            <person name="Tice H."/>
            <person name="Bruce D."/>
            <person name="Goodwin L."/>
            <person name="Pitluck S."/>
            <person name="Kyrpides N."/>
            <person name="Mavromatis K."/>
            <person name="Ovchinnikova G."/>
            <person name="Munk A.C."/>
            <person name="Detter J.C."/>
            <person name="Han C."/>
            <person name="Tapia R."/>
            <person name="Land M."/>
            <person name="Hauser L."/>
            <person name="Markowitz V."/>
            <person name="Cheng J.-F."/>
            <person name="Hugenholtz P."/>
            <person name="Woyke T."/>
            <person name="Wu D."/>
            <person name="Tindall B."/>
            <person name="Pomrenke H.G."/>
            <person name="Brambilla E."/>
            <person name="Klenk H.-P."/>
            <person name="Eisen J.A."/>
        </authorList>
    </citation>
    <scope>NUCLEOTIDE SEQUENCE [LARGE SCALE GENOMIC DNA]</scope>
    <source>
        <strain evidence="11">DSM 17093 / CIP 108686 / LMG 22925 / RQ-24</strain>
    </source>
</reference>
<evidence type="ECO:0000259" key="9">
    <source>
        <dbReference type="Pfam" id="PF02771"/>
    </source>
</evidence>
<dbReference type="InterPro" id="IPR009075">
    <property type="entry name" value="AcylCo_DH/oxidase_C"/>
</dbReference>
<dbReference type="Pfam" id="PF02770">
    <property type="entry name" value="Acyl-CoA_dh_M"/>
    <property type="match status" value="1"/>
</dbReference>
<evidence type="ECO:0000256" key="1">
    <source>
        <dbReference type="ARBA" id="ARBA00001974"/>
    </source>
</evidence>
<feature type="domain" description="Acyl-CoA oxidase/dehydrogenase middle" evidence="8">
    <location>
        <begin position="122"/>
        <end position="217"/>
    </location>
</feature>
<keyword evidence="4 6" id="KW-0274">FAD</keyword>
<organism evidence="10 11">
    <name type="scientific">Truepera radiovictrix (strain DSM 17093 / CIP 108686 / LMG 22925 / RQ-24)</name>
    <dbReference type="NCBI Taxonomy" id="649638"/>
    <lineage>
        <taxon>Bacteria</taxon>
        <taxon>Thermotogati</taxon>
        <taxon>Deinococcota</taxon>
        <taxon>Deinococci</taxon>
        <taxon>Trueperales</taxon>
        <taxon>Trueperaceae</taxon>
        <taxon>Truepera</taxon>
    </lineage>
</organism>
<dbReference type="Gene3D" id="1.20.140.10">
    <property type="entry name" value="Butyryl-CoA Dehydrogenase, subunit A, domain 3"/>
    <property type="match status" value="1"/>
</dbReference>
<dbReference type="Gene3D" id="1.10.540.10">
    <property type="entry name" value="Acyl-CoA dehydrogenase/oxidase, N-terminal domain"/>
    <property type="match status" value="1"/>
</dbReference>
<protein>
    <submittedName>
        <fullName evidence="10">Acyl-CoA dehydrogenase domain protein</fullName>
    </submittedName>
</protein>
<dbReference type="InterPro" id="IPR006091">
    <property type="entry name" value="Acyl-CoA_Oxase/DH_mid-dom"/>
</dbReference>
<dbReference type="eggNOG" id="COG1960">
    <property type="taxonomic scope" value="Bacteria"/>
</dbReference>
<comment type="cofactor">
    <cofactor evidence="1 6">
        <name>FAD</name>
        <dbReference type="ChEBI" id="CHEBI:57692"/>
    </cofactor>
</comment>
<dbReference type="PROSITE" id="PS00073">
    <property type="entry name" value="ACYL_COA_DH_2"/>
    <property type="match status" value="1"/>
</dbReference>
<dbReference type="GO" id="GO:0003995">
    <property type="term" value="F:acyl-CoA dehydrogenase activity"/>
    <property type="evidence" value="ECO:0007669"/>
    <property type="project" value="InterPro"/>
</dbReference>
<keyword evidence="5 6" id="KW-0560">Oxidoreductase</keyword>
<dbReference type="InterPro" id="IPR046373">
    <property type="entry name" value="Acyl-CoA_Oxase/DH_mid-dom_sf"/>
</dbReference>
<dbReference type="FunFam" id="1.20.140.10:FF:000011">
    <property type="entry name" value="Medium-chain specific acyl-CoA dehydrogenase, mitochondrial"/>
    <property type="match status" value="1"/>
</dbReference>
<dbReference type="HOGENOM" id="CLU_018204_0_2_0"/>
<dbReference type="GO" id="GO:0050660">
    <property type="term" value="F:flavin adenine dinucleotide binding"/>
    <property type="evidence" value="ECO:0007669"/>
    <property type="project" value="InterPro"/>
</dbReference>
<dbReference type="FunFam" id="2.40.110.10:FF:000009">
    <property type="entry name" value="Acyl-CoA dehydrogenase"/>
    <property type="match status" value="1"/>
</dbReference>
<name>D7CSL2_TRURR</name>
<dbReference type="PANTHER" id="PTHR43884:SF12">
    <property type="entry name" value="ISOVALERYL-COA DEHYDROGENASE, MITOCHONDRIAL-RELATED"/>
    <property type="match status" value="1"/>
</dbReference>
<sequence length="380" mass="41056">MIDFSLTDEQRQFRALAREFARDVIAPVAAEHDREESYPEAVVARGFELGLLNTGIPASLGGLGLGMVDEVLIGEELAYACMGIYCIFMASELGITPILVAGSEEQQARLLKPLLEGPKLAAFALSEPDNGSDAGAMKTRARLEGDEVVLNGTKMWISNGGLAELTVVFATFDPEAKHRGTLAVVVEGTPPGMSYQKIHGKLGQRACVTAELVFEDVRVPAANILGEPGDGFRIAMKTLDKTRIPVAAGSVGLARRALDESRRYSAERHAFGRPINSFQALQFKMADMKIGIETARLQTLYAAWLVDSGQPHTEASAIAKAYASDMAFAAANEAIQIHGGYGYVGEYPVEKLLRDVKLNQIYEGTNEIQRVVIARGLLQD</sequence>
<dbReference type="InterPro" id="IPR036250">
    <property type="entry name" value="AcylCo_DH-like_C"/>
</dbReference>
<dbReference type="Gene3D" id="2.40.110.10">
    <property type="entry name" value="Butyryl-CoA Dehydrogenase, subunit A, domain 2"/>
    <property type="match status" value="1"/>
</dbReference>
<dbReference type="InterPro" id="IPR013786">
    <property type="entry name" value="AcylCoA_DH/ox_N"/>
</dbReference>
<dbReference type="RefSeq" id="WP_013178795.1">
    <property type="nucleotide sequence ID" value="NC_014221.1"/>
</dbReference>
<dbReference type="SUPFAM" id="SSF47203">
    <property type="entry name" value="Acyl-CoA dehydrogenase C-terminal domain-like"/>
    <property type="match status" value="1"/>
</dbReference>
<dbReference type="InterPro" id="IPR009100">
    <property type="entry name" value="AcylCoA_DH/oxidase_NM_dom_sf"/>
</dbReference>
<proteinExistence type="inferred from homology"/>
<evidence type="ECO:0000256" key="4">
    <source>
        <dbReference type="ARBA" id="ARBA00022827"/>
    </source>
</evidence>
<keyword evidence="11" id="KW-1185">Reference proteome</keyword>
<reference evidence="10 11" key="2">
    <citation type="journal article" date="2011" name="Stand. Genomic Sci.">
        <title>Complete genome sequence of Truepera radiovictrix type strain (RQ-24).</title>
        <authorList>
            <person name="Ivanova N."/>
            <person name="Rohde C."/>
            <person name="Munk C."/>
            <person name="Nolan M."/>
            <person name="Lucas S."/>
            <person name="Del Rio T.G."/>
            <person name="Tice H."/>
            <person name="Deshpande S."/>
            <person name="Cheng J.F."/>
            <person name="Tapia R."/>
            <person name="Han C."/>
            <person name="Goodwin L."/>
            <person name="Pitluck S."/>
            <person name="Liolios K."/>
            <person name="Mavromatis K."/>
            <person name="Mikhailova N."/>
            <person name="Pati A."/>
            <person name="Chen A."/>
            <person name="Palaniappan K."/>
            <person name="Land M."/>
            <person name="Hauser L."/>
            <person name="Chang Y.J."/>
            <person name="Jeffries C.D."/>
            <person name="Brambilla E."/>
            <person name="Rohde M."/>
            <person name="Goker M."/>
            <person name="Tindall B.J."/>
            <person name="Woyke T."/>
            <person name="Bristow J."/>
            <person name="Eisen J.A."/>
            <person name="Markowitz V."/>
            <person name="Hugenholtz P."/>
            <person name="Kyrpides N.C."/>
            <person name="Klenk H.P."/>
            <person name="Lapidus A."/>
        </authorList>
    </citation>
    <scope>NUCLEOTIDE SEQUENCE [LARGE SCALE GENOMIC DNA]</scope>
    <source>
        <strain evidence="11">DSM 17093 / CIP 108686 / LMG 22925 / RQ-24</strain>
    </source>
</reference>